<comment type="similarity">
    <text evidence="2 9">Belongs to the NAPRTase family.</text>
</comment>
<feature type="domain" description="Nicotinate/nicotinamide phosphoribosyltransferase" evidence="10">
    <location>
        <begin position="181"/>
        <end position="342"/>
    </location>
</feature>
<dbReference type="PANTHER" id="PTHR11098">
    <property type="entry name" value="NICOTINATE PHOSPHORIBOSYLTRANSFERASE"/>
    <property type="match status" value="1"/>
</dbReference>
<reference evidence="13 14" key="1">
    <citation type="submission" date="2019-03" db="EMBL/GenBank/DDBJ databases">
        <title>Deep-cultivation of Planctomycetes and their phenomic and genomic characterization uncovers novel biology.</title>
        <authorList>
            <person name="Wiegand S."/>
            <person name="Jogler M."/>
            <person name="Boedeker C."/>
            <person name="Pinto D."/>
            <person name="Vollmers J."/>
            <person name="Rivas-Marin E."/>
            <person name="Kohn T."/>
            <person name="Peeters S.H."/>
            <person name="Heuer A."/>
            <person name="Rast P."/>
            <person name="Oberbeckmann S."/>
            <person name="Bunk B."/>
            <person name="Jeske O."/>
            <person name="Meyerdierks A."/>
            <person name="Storesund J.E."/>
            <person name="Kallscheuer N."/>
            <person name="Luecker S."/>
            <person name="Lage O.M."/>
            <person name="Pohl T."/>
            <person name="Merkel B.J."/>
            <person name="Hornburger P."/>
            <person name="Mueller R.-W."/>
            <person name="Bruemmer F."/>
            <person name="Labrenz M."/>
            <person name="Spormann A.M."/>
            <person name="Op den Camp H."/>
            <person name="Overmann J."/>
            <person name="Amann R."/>
            <person name="Jetten M.S.M."/>
            <person name="Mascher T."/>
            <person name="Medema M.H."/>
            <person name="Devos D.P."/>
            <person name="Kaster A.-K."/>
            <person name="Ovreas L."/>
            <person name="Rohde M."/>
            <person name="Galperin M.Y."/>
            <person name="Jogler C."/>
        </authorList>
    </citation>
    <scope>NUCLEOTIDE SEQUENCE [LARGE SCALE GENOMIC DNA]</scope>
    <source>
        <strain evidence="13 14">Enr13</strain>
    </source>
</reference>
<dbReference type="Pfam" id="PF04095">
    <property type="entry name" value="NAPRTase"/>
    <property type="match status" value="1"/>
</dbReference>
<comment type="PTM">
    <text evidence="9">Transiently phosphorylated on a His residue during the reaction cycle. Phosphorylation strongly increases the affinity for substrates and increases the rate of nicotinate D-ribonucleotide production. Dephosphorylation regenerates the low-affinity form of the enzyme, leading to product release.</text>
</comment>
<keyword evidence="5 9" id="KW-0436">Ligase</keyword>
<dbReference type="GO" id="GO:0047280">
    <property type="term" value="F:nicotinamide phosphoribosyltransferase activity"/>
    <property type="evidence" value="ECO:0007669"/>
    <property type="project" value="UniProtKB-ARBA"/>
</dbReference>
<dbReference type="PANTHER" id="PTHR11098:SF1">
    <property type="entry name" value="NICOTINATE PHOSPHORIBOSYLTRANSFERASE"/>
    <property type="match status" value="1"/>
</dbReference>
<dbReference type="FunFam" id="3.20.20.70:FF:000076">
    <property type="entry name" value="Nicotinate phosphoribosyltransferase"/>
    <property type="match status" value="1"/>
</dbReference>
<dbReference type="Gene3D" id="3.20.140.10">
    <property type="entry name" value="nicotinate phosphoribosyltransferase"/>
    <property type="match status" value="1"/>
</dbReference>
<dbReference type="InterPro" id="IPR041619">
    <property type="entry name" value="NAPRTase_C"/>
</dbReference>
<dbReference type="EC" id="6.3.4.21" evidence="3 9"/>
<evidence type="ECO:0000256" key="8">
    <source>
        <dbReference type="ARBA" id="ARBA00048668"/>
    </source>
</evidence>
<dbReference type="NCBIfam" id="TIGR01513">
    <property type="entry name" value="NAPRTase_put"/>
    <property type="match status" value="1"/>
</dbReference>
<dbReference type="Proteomes" id="UP000319004">
    <property type="component" value="Chromosome"/>
</dbReference>
<dbReference type="CDD" id="cd01570">
    <property type="entry name" value="NAPRTase_A"/>
    <property type="match status" value="1"/>
</dbReference>
<dbReference type="UniPathway" id="UPA00253">
    <property type="reaction ID" value="UER00457"/>
</dbReference>
<dbReference type="InterPro" id="IPR006405">
    <property type="entry name" value="Nic_PRibTrfase_pncB"/>
</dbReference>
<dbReference type="InterPro" id="IPR041525">
    <property type="entry name" value="N/Namide_PRibTrfase"/>
</dbReference>
<dbReference type="InterPro" id="IPR036068">
    <property type="entry name" value="Nicotinate_pribotase-like_C"/>
</dbReference>
<dbReference type="Gene3D" id="3.20.20.70">
    <property type="entry name" value="Aldolase class I"/>
    <property type="match status" value="1"/>
</dbReference>
<dbReference type="InterPro" id="IPR040727">
    <property type="entry name" value="NAPRTase_N"/>
</dbReference>
<feature type="domain" description="Nicotinate phosphoribosyltransferase N-terminal" evidence="11">
    <location>
        <begin position="10"/>
        <end position="140"/>
    </location>
</feature>
<evidence type="ECO:0000256" key="6">
    <source>
        <dbReference type="ARBA" id="ARBA00022642"/>
    </source>
</evidence>
<keyword evidence="14" id="KW-1185">Reference proteome</keyword>
<dbReference type="InterPro" id="IPR007229">
    <property type="entry name" value="Nic_PRibTrfase-Fam"/>
</dbReference>
<name>A0A518HUE1_9BACT</name>
<organism evidence="13 14">
    <name type="scientific">Stieleria neptunia</name>
    <dbReference type="NCBI Taxonomy" id="2527979"/>
    <lineage>
        <taxon>Bacteria</taxon>
        <taxon>Pseudomonadati</taxon>
        <taxon>Planctomycetota</taxon>
        <taxon>Planctomycetia</taxon>
        <taxon>Pirellulales</taxon>
        <taxon>Pirellulaceae</taxon>
        <taxon>Stieleria</taxon>
    </lineage>
</organism>
<dbReference type="InterPro" id="IPR013785">
    <property type="entry name" value="Aldolase_TIM"/>
</dbReference>
<dbReference type="GO" id="GO:0005829">
    <property type="term" value="C:cytosol"/>
    <property type="evidence" value="ECO:0007669"/>
    <property type="project" value="TreeGrafter"/>
</dbReference>
<dbReference type="PIRSF" id="PIRSF000484">
    <property type="entry name" value="NAPRT"/>
    <property type="match status" value="1"/>
</dbReference>
<dbReference type="NCBIfam" id="NF009131">
    <property type="entry name" value="PRK12484.1"/>
    <property type="match status" value="1"/>
</dbReference>
<gene>
    <name evidence="13" type="primary">pncB2</name>
    <name evidence="13" type="ORF">Enr13x_43380</name>
</gene>
<accession>A0A518HUE1</accession>
<feature type="domain" description="Nicotinate phosphoribosyltransferase C-terminal" evidence="12">
    <location>
        <begin position="368"/>
        <end position="475"/>
    </location>
</feature>
<keyword evidence="6 9" id="KW-0662">Pyridine nucleotide biosynthesis</keyword>
<dbReference type="SUPFAM" id="SSF51690">
    <property type="entry name" value="Nicotinate/Quinolinate PRTase C-terminal domain-like"/>
    <property type="match status" value="1"/>
</dbReference>
<evidence type="ECO:0000256" key="3">
    <source>
        <dbReference type="ARBA" id="ARBA00013236"/>
    </source>
</evidence>
<evidence type="ECO:0000259" key="12">
    <source>
        <dbReference type="Pfam" id="PF17956"/>
    </source>
</evidence>
<comment type="function">
    <text evidence="9">Catalyzes the first step in the biosynthesis of NAD from nicotinic acid, the ATP-dependent synthesis of beta-nicotinate D-ribonucleotide from nicotinate and 5-phospho-D-ribose 1-phosphate.</text>
</comment>
<evidence type="ECO:0000256" key="9">
    <source>
        <dbReference type="RuleBase" id="RU365100"/>
    </source>
</evidence>
<evidence type="ECO:0000259" key="11">
    <source>
        <dbReference type="Pfam" id="PF17767"/>
    </source>
</evidence>
<evidence type="ECO:0000313" key="13">
    <source>
        <dbReference type="EMBL" id="QDV44472.1"/>
    </source>
</evidence>
<dbReference type="Pfam" id="PF17956">
    <property type="entry name" value="NAPRTase_C"/>
    <property type="match status" value="1"/>
</dbReference>
<keyword evidence="13" id="KW-0328">Glycosyltransferase</keyword>
<evidence type="ECO:0000256" key="4">
    <source>
        <dbReference type="ARBA" id="ARBA00022553"/>
    </source>
</evidence>
<dbReference type="Pfam" id="PF17767">
    <property type="entry name" value="NAPRTase_N"/>
    <property type="match status" value="1"/>
</dbReference>
<dbReference type="SUPFAM" id="SSF54675">
    <property type="entry name" value="Nicotinate/Quinolinate PRTase N-terminal domain-like"/>
    <property type="match status" value="1"/>
</dbReference>
<comment type="catalytic activity">
    <reaction evidence="8 9">
        <text>5-phospho-alpha-D-ribose 1-diphosphate + nicotinate + ATP + H2O = nicotinate beta-D-ribonucleotide + ADP + phosphate + diphosphate</text>
        <dbReference type="Rhea" id="RHEA:36163"/>
        <dbReference type="ChEBI" id="CHEBI:15377"/>
        <dbReference type="ChEBI" id="CHEBI:30616"/>
        <dbReference type="ChEBI" id="CHEBI:32544"/>
        <dbReference type="ChEBI" id="CHEBI:33019"/>
        <dbReference type="ChEBI" id="CHEBI:43474"/>
        <dbReference type="ChEBI" id="CHEBI:57502"/>
        <dbReference type="ChEBI" id="CHEBI:58017"/>
        <dbReference type="ChEBI" id="CHEBI:456216"/>
        <dbReference type="EC" id="6.3.4.21"/>
    </reaction>
</comment>
<dbReference type="EMBL" id="CP037423">
    <property type="protein sequence ID" value="QDV44472.1"/>
    <property type="molecule type" value="Genomic_DNA"/>
</dbReference>
<dbReference type="RefSeq" id="WP_145388810.1">
    <property type="nucleotide sequence ID" value="NZ_CP037423.1"/>
</dbReference>
<dbReference type="KEGG" id="snep:Enr13x_43380"/>
<dbReference type="NCBIfam" id="NF006695">
    <property type="entry name" value="PRK09243.1-2"/>
    <property type="match status" value="1"/>
</dbReference>
<evidence type="ECO:0000256" key="2">
    <source>
        <dbReference type="ARBA" id="ARBA00010897"/>
    </source>
</evidence>
<dbReference type="AlphaFoldDB" id="A0A518HUE1"/>
<keyword evidence="4" id="KW-0597">Phosphoprotein</keyword>
<dbReference type="OrthoDB" id="9770610at2"/>
<evidence type="ECO:0000256" key="5">
    <source>
        <dbReference type="ARBA" id="ARBA00022598"/>
    </source>
</evidence>
<comment type="pathway">
    <text evidence="1 9">Cofactor biosynthesis; NAD(+) biosynthesis; nicotinate D-ribonucleotide from nicotinate: step 1/1.</text>
</comment>
<sequence>MNRSSNSLALLTDLYELTMAYGYWKCGKAEQSAAFHLFFRNSPFHGGYAIAAGLEPVLDFLRSFRLDASDVEYLGTLVGNDGRPLFDAEFLQYLAELELTLDLDAIPEGTVVFPHEPLLRVCGPIVQCQLIETAMLNLINFQSLIATKASRVVMAAQGDAVLEFGLRRAQGIDGGLAASRAAFIGGCAATSNVLAGKRFGIPVKGTHAHSWVMSFDSEPDAFAAYAEAMPNNCVFLVDTYDTLQGVRHAVEVGRRLRESGHRMVGIRLDSGDLAWLSIEARKILDAAGFPDAVIVASNDLDERLIQSLKFQGAAVTVWGVGTKLATAYDQPALGGVYKLGAIQDESQQWQPRIKVSEQLIKTSTPGIQQVRRYVDDDGMAIADMIYNELQPIPETCTAVDFQDATHRTEFAATVAFEDLLKPMIRQGNVVGESIPLDDIRSRALKQLQQFDRTILRIDHPHRYRVGLEHALHDLKAEMVLESRQRIKTGTAT</sequence>
<evidence type="ECO:0000313" key="14">
    <source>
        <dbReference type="Proteomes" id="UP000319004"/>
    </source>
</evidence>
<protein>
    <recommendedName>
        <fullName evidence="3 9">Nicotinate phosphoribosyltransferase</fullName>
        <ecNumber evidence="3 9">6.3.4.21</ecNumber>
    </recommendedName>
</protein>
<proteinExistence type="inferred from homology"/>
<evidence type="ECO:0000256" key="7">
    <source>
        <dbReference type="ARBA" id="ARBA00022679"/>
    </source>
</evidence>
<evidence type="ECO:0000259" key="10">
    <source>
        <dbReference type="Pfam" id="PF04095"/>
    </source>
</evidence>
<dbReference type="GO" id="GO:0004516">
    <property type="term" value="F:nicotinate phosphoribosyltransferase activity"/>
    <property type="evidence" value="ECO:0007669"/>
    <property type="project" value="UniProtKB-UniRule"/>
</dbReference>
<dbReference type="GO" id="GO:0034355">
    <property type="term" value="P:NAD+ biosynthetic process via the salvage pathway"/>
    <property type="evidence" value="ECO:0007669"/>
    <property type="project" value="TreeGrafter"/>
</dbReference>
<keyword evidence="7 9" id="KW-0808">Transferase</keyword>
<evidence type="ECO:0000256" key="1">
    <source>
        <dbReference type="ARBA" id="ARBA00004952"/>
    </source>
</evidence>